<dbReference type="Gene3D" id="2.40.160.180">
    <property type="entry name" value="Carbohydrate-selective porin OprB"/>
    <property type="match status" value="1"/>
</dbReference>
<evidence type="ECO:0000313" key="4">
    <source>
        <dbReference type="EMBL" id="MDQ0473952.1"/>
    </source>
</evidence>
<dbReference type="InterPro" id="IPR007049">
    <property type="entry name" value="Carb-sel_porin_OprB"/>
</dbReference>
<dbReference type="InterPro" id="IPR038673">
    <property type="entry name" value="OprB_sf"/>
</dbReference>
<comment type="similarity">
    <text evidence="1 2">Belongs to the OprB family.</text>
</comment>
<dbReference type="EMBL" id="JAUSVX010000019">
    <property type="protein sequence ID" value="MDQ0473952.1"/>
    <property type="molecule type" value="Genomic_DNA"/>
</dbReference>
<proteinExistence type="inferred from homology"/>
<evidence type="ECO:0000256" key="3">
    <source>
        <dbReference type="SAM" id="MobiDB-lite"/>
    </source>
</evidence>
<dbReference type="Pfam" id="PF04966">
    <property type="entry name" value="OprB"/>
    <property type="match status" value="1"/>
</dbReference>
<organism evidence="4 5">
    <name type="scientific">Labrys wisconsinensis</name>
    <dbReference type="NCBI Taxonomy" id="425677"/>
    <lineage>
        <taxon>Bacteria</taxon>
        <taxon>Pseudomonadati</taxon>
        <taxon>Pseudomonadota</taxon>
        <taxon>Alphaproteobacteria</taxon>
        <taxon>Hyphomicrobiales</taxon>
        <taxon>Xanthobacteraceae</taxon>
        <taxon>Labrys</taxon>
    </lineage>
</organism>
<name>A0ABU0JI42_9HYPH</name>
<gene>
    <name evidence="4" type="ORF">QO011_006991</name>
</gene>
<evidence type="ECO:0000313" key="5">
    <source>
        <dbReference type="Proteomes" id="UP001242480"/>
    </source>
</evidence>
<dbReference type="InterPro" id="IPR052932">
    <property type="entry name" value="OprB_Porin"/>
</dbReference>
<protein>
    <submittedName>
        <fullName evidence="4">Porin</fullName>
    </submittedName>
</protein>
<keyword evidence="5" id="KW-1185">Reference proteome</keyword>
<evidence type="ECO:0000256" key="2">
    <source>
        <dbReference type="RuleBase" id="RU363072"/>
    </source>
</evidence>
<accession>A0ABU0JI42</accession>
<feature type="compositionally biased region" description="Low complexity" evidence="3">
    <location>
        <begin position="91"/>
        <end position="102"/>
    </location>
</feature>
<feature type="compositionally biased region" description="Basic and acidic residues" evidence="3">
    <location>
        <begin position="1"/>
        <end position="12"/>
    </location>
</feature>
<feature type="region of interest" description="Disordered" evidence="3">
    <location>
        <begin position="1"/>
        <end position="23"/>
    </location>
</feature>
<comment type="caution">
    <text evidence="4">The sequence shown here is derived from an EMBL/GenBank/DDBJ whole genome shotgun (WGS) entry which is preliminary data.</text>
</comment>
<dbReference type="PANTHER" id="PTHR37944">
    <property type="entry name" value="PORIN B"/>
    <property type="match status" value="1"/>
</dbReference>
<dbReference type="Proteomes" id="UP001242480">
    <property type="component" value="Unassembled WGS sequence"/>
</dbReference>
<sequence>MTFRDLAGRYRDGTTGGLPGHAFDRHEDAHRLRRRAGLPTGLVLGALVLGAWPAKATEPSQPSPSLEGPGAADATVKKPAHAKKRVHPSKPAESAAAPPPLDSAARARALDEVYGYKGWNIPFPSYGDSLTQDDGNWRSVLASYGFGFTAQFIPIAQGNILDTPRRVPSSAPPCQPSNIDYNCAGGRSYFGQRPDIYDSNLAYLTYDTSRWGIPDGQIAAGAHWGLTTDQAYSPNTFRGFLLSWYQTLFDKRVEIKVGYFPSLTEFMGTFVGGIVTNPFGPGGFLPLVMGMSPNNIGTPNFRATWHITDAIYAQTGIQRSLPVNGPTGNPIYDEVDANPSGFDFGSPVRGTRVLYTNELGYRTQAAPERPGTWLRAGLLYNSSTFKDYSRLLANPAATKDGALGFYVLGDYQVWQQAPSSPLTAYRGLYLGATFMRGSAAIAAFNEYYEARAYWLGPFDSRPQDMVSLIYNHNVVSKYVQDLTNQYSQYTNLFANEYANSVTASYMFHVRPGLYTTIGLGYTDHPSIQYFKGEGSSLNLLFSMYITL</sequence>
<reference evidence="4 5" key="1">
    <citation type="submission" date="2023-07" db="EMBL/GenBank/DDBJ databases">
        <title>Genomic Encyclopedia of Type Strains, Phase IV (KMG-IV): sequencing the most valuable type-strain genomes for metagenomic binning, comparative biology and taxonomic classification.</title>
        <authorList>
            <person name="Goeker M."/>
        </authorList>
    </citation>
    <scope>NUCLEOTIDE SEQUENCE [LARGE SCALE GENOMIC DNA]</scope>
    <source>
        <strain evidence="4 5">DSM 19619</strain>
    </source>
</reference>
<dbReference type="PANTHER" id="PTHR37944:SF1">
    <property type="entry name" value="PORIN B"/>
    <property type="match status" value="1"/>
</dbReference>
<dbReference type="RefSeq" id="WP_307282760.1">
    <property type="nucleotide sequence ID" value="NZ_JAUSVX010000019.1"/>
</dbReference>
<feature type="compositionally biased region" description="Basic residues" evidence="3">
    <location>
        <begin position="78"/>
        <end position="88"/>
    </location>
</feature>
<feature type="region of interest" description="Disordered" evidence="3">
    <location>
        <begin position="55"/>
        <end position="102"/>
    </location>
</feature>
<evidence type="ECO:0000256" key="1">
    <source>
        <dbReference type="ARBA" id="ARBA00008769"/>
    </source>
</evidence>